<gene>
    <name evidence="1" type="ORF">HAX54_022266</name>
</gene>
<feature type="non-terminal residue" evidence="1">
    <location>
        <position position="62"/>
    </location>
</feature>
<dbReference type="Proteomes" id="UP000823775">
    <property type="component" value="Unassembled WGS sequence"/>
</dbReference>
<reference evidence="1 2" key="1">
    <citation type="journal article" date="2021" name="BMC Genomics">
        <title>Datura genome reveals duplications of psychoactive alkaloid biosynthetic genes and high mutation rate following tissue culture.</title>
        <authorList>
            <person name="Rajewski A."/>
            <person name="Carter-House D."/>
            <person name="Stajich J."/>
            <person name="Litt A."/>
        </authorList>
    </citation>
    <scope>NUCLEOTIDE SEQUENCE [LARGE SCALE GENOMIC DNA]</scope>
    <source>
        <strain evidence="1">AR-01</strain>
    </source>
</reference>
<sequence>ASTMASGAEKGKEVVVASKGFKRLTKGVSSSSSAQKEPHARRFRAKSMEEYGLKWFNSQKEA</sequence>
<organism evidence="1 2">
    <name type="scientific">Datura stramonium</name>
    <name type="common">Jimsonweed</name>
    <name type="synonym">Common thornapple</name>
    <dbReference type="NCBI Taxonomy" id="4076"/>
    <lineage>
        <taxon>Eukaryota</taxon>
        <taxon>Viridiplantae</taxon>
        <taxon>Streptophyta</taxon>
        <taxon>Embryophyta</taxon>
        <taxon>Tracheophyta</taxon>
        <taxon>Spermatophyta</taxon>
        <taxon>Magnoliopsida</taxon>
        <taxon>eudicotyledons</taxon>
        <taxon>Gunneridae</taxon>
        <taxon>Pentapetalae</taxon>
        <taxon>asterids</taxon>
        <taxon>lamiids</taxon>
        <taxon>Solanales</taxon>
        <taxon>Solanaceae</taxon>
        <taxon>Solanoideae</taxon>
        <taxon>Datureae</taxon>
        <taxon>Datura</taxon>
    </lineage>
</organism>
<protein>
    <submittedName>
        <fullName evidence="1">Uncharacterized protein</fullName>
    </submittedName>
</protein>
<keyword evidence="2" id="KW-1185">Reference proteome</keyword>
<name>A0ABS8UU94_DATST</name>
<evidence type="ECO:0000313" key="2">
    <source>
        <dbReference type="Proteomes" id="UP000823775"/>
    </source>
</evidence>
<proteinExistence type="predicted"/>
<accession>A0ABS8UU94</accession>
<evidence type="ECO:0000313" key="1">
    <source>
        <dbReference type="EMBL" id="MCD9638366.1"/>
    </source>
</evidence>
<dbReference type="EMBL" id="JACEIK010002679">
    <property type="protein sequence ID" value="MCD9638366.1"/>
    <property type="molecule type" value="Genomic_DNA"/>
</dbReference>
<comment type="caution">
    <text evidence="1">The sequence shown here is derived from an EMBL/GenBank/DDBJ whole genome shotgun (WGS) entry which is preliminary data.</text>
</comment>
<feature type="non-terminal residue" evidence="1">
    <location>
        <position position="1"/>
    </location>
</feature>